<proteinExistence type="predicted"/>
<gene>
    <name evidence="1" type="ORF">TSUD_315760</name>
</gene>
<accession>A0A2Z6N2E9</accession>
<organism evidence="1 2">
    <name type="scientific">Trifolium subterraneum</name>
    <name type="common">Subterranean clover</name>
    <dbReference type="NCBI Taxonomy" id="3900"/>
    <lineage>
        <taxon>Eukaryota</taxon>
        <taxon>Viridiplantae</taxon>
        <taxon>Streptophyta</taxon>
        <taxon>Embryophyta</taxon>
        <taxon>Tracheophyta</taxon>
        <taxon>Spermatophyta</taxon>
        <taxon>Magnoliopsida</taxon>
        <taxon>eudicotyledons</taxon>
        <taxon>Gunneridae</taxon>
        <taxon>Pentapetalae</taxon>
        <taxon>rosids</taxon>
        <taxon>fabids</taxon>
        <taxon>Fabales</taxon>
        <taxon>Fabaceae</taxon>
        <taxon>Papilionoideae</taxon>
        <taxon>50 kb inversion clade</taxon>
        <taxon>NPAAA clade</taxon>
        <taxon>Hologalegina</taxon>
        <taxon>IRL clade</taxon>
        <taxon>Trifolieae</taxon>
        <taxon>Trifolium</taxon>
    </lineage>
</organism>
<protein>
    <submittedName>
        <fullName evidence="1">Uncharacterized protein</fullName>
    </submittedName>
</protein>
<evidence type="ECO:0000313" key="2">
    <source>
        <dbReference type="Proteomes" id="UP000242715"/>
    </source>
</evidence>
<dbReference type="AlphaFoldDB" id="A0A2Z6N2E9"/>
<dbReference type="Proteomes" id="UP000242715">
    <property type="component" value="Unassembled WGS sequence"/>
</dbReference>
<reference evidence="2" key="1">
    <citation type="journal article" date="2017" name="Front. Plant Sci.">
        <title>Climate Clever Clovers: New Paradigm to Reduce the Environmental Footprint of Ruminants by Breeding Low Methanogenic Forages Utilizing Haplotype Variation.</title>
        <authorList>
            <person name="Kaur P."/>
            <person name="Appels R."/>
            <person name="Bayer P.E."/>
            <person name="Keeble-Gagnere G."/>
            <person name="Wang J."/>
            <person name="Hirakawa H."/>
            <person name="Shirasawa K."/>
            <person name="Vercoe P."/>
            <person name="Stefanova K."/>
            <person name="Durmic Z."/>
            <person name="Nichols P."/>
            <person name="Revell C."/>
            <person name="Isobe S.N."/>
            <person name="Edwards D."/>
            <person name="Erskine W."/>
        </authorList>
    </citation>
    <scope>NUCLEOTIDE SEQUENCE [LARGE SCALE GENOMIC DNA]</scope>
    <source>
        <strain evidence="2">cv. Daliak</strain>
    </source>
</reference>
<name>A0A2Z6N2E9_TRISU</name>
<dbReference type="EMBL" id="DF973447">
    <property type="protein sequence ID" value="GAU31152.1"/>
    <property type="molecule type" value="Genomic_DNA"/>
</dbReference>
<keyword evidence="2" id="KW-1185">Reference proteome</keyword>
<sequence length="62" mass="6952">MSSSSSSSISEHEWNKVELLAVEKLLILCDHNWWLMANIEQPTIKVEVDGGVLANTLMLKLV</sequence>
<evidence type="ECO:0000313" key="1">
    <source>
        <dbReference type="EMBL" id="GAU31152.1"/>
    </source>
</evidence>